<name>A0A1Y1YG53_9FUNG</name>
<dbReference type="Proteomes" id="UP000193498">
    <property type="component" value="Unassembled WGS sequence"/>
</dbReference>
<reference evidence="2 3" key="1">
    <citation type="submission" date="2016-07" db="EMBL/GenBank/DDBJ databases">
        <title>Pervasive Adenine N6-methylation of Active Genes in Fungi.</title>
        <authorList>
            <consortium name="DOE Joint Genome Institute"/>
            <person name="Mondo S.J."/>
            <person name="Dannebaum R.O."/>
            <person name="Kuo R.C."/>
            <person name="Labutti K."/>
            <person name="Haridas S."/>
            <person name="Kuo A."/>
            <person name="Salamov A."/>
            <person name="Ahrendt S.R."/>
            <person name="Lipzen A."/>
            <person name="Sullivan W."/>
            <person name="Andreopoulos W.B."/>
            <person name="Clum A."/>
            <person name="Lindquist E."/>
            <person name="Daum C."/>
            <person name="Ramamoorthy G.K."/>
            <person name="Gryganskyi A."/>
            <person name="Culley D."/>
            <person name="Magnuson J.K."/>
            <person name="James T.Y."/>
            <person name="O'Malley M.A."/>
            <person name="Stajich J.E."/>
            <person name="Spatafora J.W."/>
            <person name="Visel A."/>
            <person name="Grigoriev I.V."/>
        </authorList>
    </citation>
    <scope>NUCLEOTIDE SEQUENCE [LARGE SCALE GENOMIC DNA]</scope>
    <source>
        <strain evidence="2 3">CBS 931.73</strain>
    </source>
</reference>
<feature type="region of interest" description="Disordered" evidence="1">
    <location>
        <begin position="91"/>
        <end position="125"/>
    </location>
</feature>
<protein>
    <submittedName>
        <fullName evidence="2">Uncharacterized protein</fullName>
    </submittedName>
</protein>
<dbReference type="InParanoid" id="A0A1Y1YG53"/>
<dbReference type="EMBL" id="MCFE01000142">
    <property type="protein sequence ID" value="ORX96992.1"/>
    <property type="molecule type" value="Genomic_DNA"/>
</dbReference>
<evidence type="ECO:0000256" key="1">
    <source>
        <dbReference type="SAM" id="MobiDB-lite"/>
    </source>
</evidence>
<organism evidence="2 3">
    <name type="scientific">Basidiobolus meristosporus CBS 931.73</name>
    <dbReference type="NCBI Taxonomy" id="1314790"/>
    <lineage>
        <taxon>Eukaryota</taxon>
        <taxon>Fungi</taxon>
        <taxon>Fungi incertae sedis</taxon>
        <taxon>Zoopagomycota</taxon>
        <taxon>Entomophthoromycotina</taxon>
        <taxon>Basidiobolomycetes</taxon>
        <taxon>Basidiobolales</taxon>
        <taxon>Basidiobolaceae</taxon>
        <taxon>Basidiobolus</taxon>
    </lineage>
</organism>
<evidence type="ECO:0000313" key="3">
    <source>
        <dbReference type="Proteomes" id="UP000193498"/>
    </source>
</evidence>
<sequence>MILTFFLLLIFNFITPRYTRKFIDLFSPAVTFLLKWINVLFSPAFILIPNSNPITASELGKVIGVFGMWKLARSCKETHTYLFPPPPPSHWSGSLDHSDDLSHPRLPMDQGSPTQETRGASYRFL</sequence>
<comment type="caution">
    <text evidence="2">The sequence shown here is derived from an EMBL/GenBank/DDBJ whole genome shotgun (WGS) entry which is preliminary data.</text>
</comment>
<dbReference type="AlphaFoldDB" id="A0A1Y1YG53"/>
<dbReference type="OrthoDB" id="2502820at2759"/>
<accession>A0A1Y1YG53</accession>
<evidence type="ECO:0000313" key="2">
    <source>
        <dbReference type="EMBL" id="ORX96992.1"/>
    </source>
</evidence>
<keyword evidence="3" id="KW-1185">Reference proteome</keyword>
<proteinExistence type="predicted"/>
<gene>
    <name evidence="2" type="ORF">K493DRAFT_314274</name>
</gene>